<keyword evidence="2" id="KW-1185">Reference proteome</keyword>
<accession>A0A5C2SBH2</accession>
<reference evidence="1" key="1">
    <citation type="journal article" date="2018" name="Genome Biol. Evol.">
        <title>Genomics and development of Lentinus tigrinus, a white-rot wood-decaying mushroom with dimorphic fruiting bodies.</title>
        <authorList>
            <person name="Wu B."/>
            <person name="Xu Z."/>
            <person name="Knudson A."/>
            <person name="Carlson A."/>
            <person name="Chen N."/>
            <person name="Kovaka S."/>
            <person name="LaButti K."/>
            <person name="Lipzen A."/>
            <person name="Pennachio C."/>
            <person name="Riley R."/>
            <person name="Schakwitz W."/>
            <person name="Umezawa K."/>
            <person name="Ohm R.A."/>
            <person name="Grigoriev I.V."/>
            <person name="Nagy L.G."/>
            <person name="Gibbons J."/>
            <person name="Hibbett D."/>
        </authorList>
    </citation>
    <scope>NUCLEOTIDE SEQUENCE [LARGE SCALE GENOMIC DNA]</scope>
    <source>
        <strain evidence="1">ALCF2SS1-6</strain>
    </source>
</reference>
<dbReference type="Proteomes" id="UP000313359">
    <property type="component" value="Unassembled WGS sequence"/>
</dbReference>
<sequence length="187" mass="20658">MYPSSPDSALLREYAAKVRNPPYVSNEASVRFVEYGPGRLWERYPILMLFTDGVDRIIDGYHTRTGAQGSMDPADVLTLLLGLSPLVKPRVEDILGHKLEIQWNPTRKNRAIDVLGNLLGGTDIDRLKGVIAQTQSGDAGRLQVTDGTFDLDDTTIILCDLTILIYELDQLRDEGERQAGAGRAESS</sequence>
<dbReference type="OrthoDB" id="19329at2759"/>
<name>A0A5C2SBH2_9APHY</name>
<protein>
    <submittedName>
        <fullName evidence="1">Uncharacterized protein</fullName>
    </submittedName>
</protein>
<dbReference type="EMBL" id="ML122263">
    <property type="protein sequence ID" value="RPD61195.1"/>
    <property type="molecule type" value="Genomic_DNA"/>
</dbReference>
<evidence type="ECO:0000313" key="2">
    <source>
        <dbReference type="Proteomes" id="UP000313359"/>
    </source>
</evidence>
<dbReference type="AlphaFoldDB" id="A0A5C2SBH2"/>
<gene>
    <name evidence="1" type="ORF">L227DRAFT_610759</name>
</gene>
<proteinExistence type="predicted"/>
<organism evidence="1 2">
    <name type="scientific">Lentinus tigrinus ALCF2SS1-6</name>
    <dbReference type="NCBI Taxonomy" id="1328759"/>
    <lineage>
        <taxon>Eukaryota</taxon>
        <taxon>Fungi</taxon>
        <taxon>Dikarya</taxon>
        <taxon>Basidiomycota</taxon>
        <taxon>Agaricomycotina</taxon>
        <taxon>Agaricomycetes</taxon>
        <taxon>Polyporales</taxon>
        <taxon>Polyporaceae</taxon>
        <taxon>Lentinus</taxon>
    </lineage>
</organism>
<evidence type="ECO:0000313" key="1">
    <source>
        <dbReference type="EMBL" id="RPD61195.1"/>
    </source>
</evidence>
<dbReference type="STRING" id="1328759.A0A5C2SBH2"/>